<dbReference type="InterPro" id="IPR048720">
    <property type="entry name" value="PROPPIN"/>
</dbReference>
<evidence type="ECO:0000256" key="1">
    <source>
        <dbReference type="ARBA" id="ARBA00022574"/>
    </source>
</evidence>
<reference evidence="4" key="1">
    <citation type="submission" date="2021-01" db="EMBL/GenBank/DDBJ databases">
        <authorList>
            <person name="Corre E."/>
            <person name="Pelletier E."/>
            <person name="Niang G."/>
            <person name="Scheremetjew M."/>
            <person name="Finn R."/>
            <person name="Kale V."/>
            <person name="Holt S."/>
            <person name="Cochrane G."/>
            <person name="Meng A."/>
            <person name="Brown T."/>
            <person name="Cohen L."/>
        </authorList>
    </citation>
    <scope>NUCLEOTIDE SEQUENCE</scope>
    <source>
        <strain evidence="4">FSP1.4</strain>
    </source>
</reference>
<comment type="similarity">
    <text evidence="3">Belongs to the WD repeat PROPPIN family.</text>
</comment>
<dbReference type="EMBL" id="HBII01013832">
    <property type="protein sequence ID" value="CAE0346965.1"/>
    <property type="molecule type" value="Transcribed_RNA"/>
</dbReference>
<name>A0A7S3J8E2_9SPIT</name>
<evidence type="ECO:0008006" key="5">
    <source>
        <dbReference type="Google" id="ProtNLM"/>
    </source>
</evidence>
<dbReference type="AlphaFoldDB" id="A0A7S3J8E2"/>
<evidence type="ECO:0000256" key="2">
    <source>
        <dbReference type="ARBA" id="ARBA00022737"/>
    </source>
</evidence>
<keyword evidence="2" id="KW-0677">Repeat</keyword>
<dbReference type="PANTHER" id="PTHR11227">
    <property type="entry name" value="WD-REPEAT PROTEIN INTERACTING WITH PHOSPHOINOSIDES WIPI -RELATED"/>
    <property type="match status" value="1"/>
</dbReference>
<dbReference type="InterPro" id="IPR036322">
    <property type="entry name" value="WD40_repeat_dom_sf"/>
</dbReference>
<protein>
    <recommendedName>
        <fullName evidence="5">Autophagy-related protein 18</fullName>
    </recommendedName>
</protein>
<dbReference type="SUPFAM" id="SSF50978">
    <property type="entry name" value="WD40 repeat-like"/>
    <property type="match status" value="1"/>
</dbReference>
<evidence type="ECO:0000313" key="4">
    <source>
        <dbReference type="EMBL" id="CAE0346965.1"/>
    </source>
</evidence>
<sequence length="314" mass="35413">MLYSTNLLAIVGADSNNGVFSPKRLTIWNSNSSNSICEISFPFRVTAVKINKQRLITCIKDKIHIYDLNNTRILESIVVKNNQLGRLVLSPNNAENCYLVYTDSITSGTVKVYDAWNLRLSSTFEAHQSPILKMGINYIGNKLVTTSCKGTIIRVFSLPKGQKLYSFKRGLVNSMVYSLNFSRQGNFIVASSDTGTIHCFALPQKDEAAEEGNSFEEEGDGFSDLSVAKNDDKECRVCSVTSWIQALLPIDYKELATSKKSDYKLTNQDFNSPNVCCMDREENNIIMFMKKKEFKMFTLEGGKLFQDTEFEAEF</sequence>
<dbReference type="GO" id="GO:0005737">
    <property type="term" value="C:cytoplasm"/>
    <property type="evidence" value="ECO:0007669"/>
    <property type="project" value="UniProtKB-ARBA"/>
</dbReference>
<keyword evidence="1" id="KW-0853">WD repeat</keyword>
<dbReference type="SMART" id="SM00320">
    <property type="entry name" value="WD40"/>
    <property type="match status" value="3"/>
</dbReference>
<accession>A0A7S3J8E2</accession>
<dbReference type="InterPro" id="IPR001680">
    <property type="entry name" value="WD40_rpt"/>
</dbReference>
<proteinExistence type="inferred from homology"/>
<organism evidence="4">
    <name type="scientific">Euplotes harpa</name>
    <dbReference type="NCBI Taxonomy" id="151035"/>
    <lineage>
        <taxon>Eukaryota</taxon>
        <taxon>Sar</taxon>
        <taxon>Alveolata</taxon>
        <taxon>Ciliophora</taxon>
        <taxon>Intramacronucleata</taxon>
        <taxon>Spirotrichea</taxon>
        <taxon>Hypotrichia</taxon>
        <taxon>Euplotida</taxon>
        <taxon>Euplotidae</taxon>
        <taxon>Euplotes</taxon>
    </lineage>
</organism>
<dbReference type="Gene3D" id="2.130.10.10">
    <property type="entry name" value="YVTN repeat-like/Quinoprotein amine dehydrogenase"/>
    <property type="match status" value="1"/>
</dbReference>
<gene>
    <name evidence="4" type="ORF">EHAR0213_LOCUS5875</name>
</gene>
<dbReference type="InterPro" id="IPR015943">
    <property type="entry name" value="WD40/YVTN_repeat-like_dom_sf"/>
</dbReference>
<evidence type="ECO:0000256" key="3">
    <source>
        <dbReference type="ARBA" id="ARBA00025740"/>
    </source>
</evidence>
<dbReference type="Pfam" id="PF21032">
    <property type="entry name" value="PROPPIN"/>
    <property type="match status" value="1"/>
</dbReference>